<keyword evidence="2" id="KW-0378">Hydrolase</keyword>
<dbReference type="AlphaFoldDB" id="A0A0P0A8V9"/>
<accession>A0A0P0A8V9</accession>
<keyword evidence="2" id="KW-0547">Nucleotide-binding</keyword>
<dbReference type="Gene3D" id="2.20.28.30">
    <property type="entry name" value="RNA polymerase ii, chain L"/>
    <property type="match status" value="1"/>
</dbReference>
<keyword evidence="1" id="KW-1133">Transmembrane helix</keyword>
<dbReference type="KEGG" id="cmar:IMCC12053_996"/>
<feature type="transmembrane region" description="Helical" evidence="1">
    <location>
        <begin position="288"/>
        <end position="310"/>
    </location>
</feature>
<dbReference type="STRING" id="1397108.IMCC12053_996"/>
<keyword evidence="2" id="KW-0347">Helicase</keyword>
<keyword evidence="1" id="KW-0472">Membrane</keyword>
<dbReference type="PATRIC" id="fig|1397108.4.peg.1023"/>
<proteinExistence type="predicted"/>
<keyword evidence="3" id="KW-1185">Reference proteome</keyword>
<evidence type="ECO:0000313" key="2">
    <source>
        <dbReference type="EMBL" id="ALI54944.1"/>
    </source>
</evidence>
<dbReference type="Proteomes" id="UP000064920">
    <property type="component" value="Chromosome"/>
</dbReference>
<sequence length="315" mass="35429">MDYQGALASAVSHPDMVETRVSECPNCGARVEFNDTNHAKQCPYCATPVVADTGAHRHIKPRGLLPFALAESQAHVAMSDWLGRLWLAPNGLQAYARKGRKMDGIYVPYWTFDAGTATQYRGERGDDYYVTHKINHNGKTKTIREGKTRWKPRSGHVARFFDDILVLASHALPQKYTQGLEPWDLSEMQPYVPDYLAGFRAEAYSVTLDEGFAAARDHMNRVILRDIRFDIGGDRQRVHDVQTKVRDVTFKHVLLPVWIAAYKYRGKTYRFVVNGRTGRVLGERPYSAWKVTFAAVGVALLAGAIGYLIAINQPS</sequence>
<protein>
    <submittedName>
        <fullName evidence="2">Primosomal protein N' (Replication factor Y)-superfamily II helicase</fullName>
    </submittedName>
</protein>
<gene>
    <name evidence="2" type="ORF">IMCC12053_996</name>
</gene>
<keyword evidence="2" id="KW-0067">ATP-binding</keyword>
<dbReference type="PANTHER" id="PTHR37826">
    <property type="entry name" value="FLOTILLIN BAND_7_5 DOMAIN PROTEIN"/>
    <property type="match status" value="1"/>
</dbReference>
<evidence type="ECO:0000313" key="3">
    <source>
        <dbReference type="Proteomes" id="UP000064920"/>
    </source>
</evidence>
<reference evidence="3" key="1">
    <citation type="submission" date="2015-05" db="EMBL/GenBank/DDBJ databases">
        <authorList>
            <person name="Oh H.-M."/>
            <person name="Yang J.-A."/>
            <person name="Cho J.-C."/>
            <person name="Kang I."/>
        </authorList>
    </citation>
    <scope>NUCLEOTIDE SEQUENCE [LARGE SCALE GENOMIC DNA]</scope>
    <source>
        <strain evidence="3">IMCC 12053</strain>
    </source>
</reference>
<dbReference type="GO" id="GO:0004386">
    <property type="term" value="F:helicase activity"/>
    <property type="evidence" value="ECO:0007669"/>
    <property type="project" value="UniProtKB-KW"/>
</dbReference>
<evidence type="ECO:0000256" key="1">
    <source>
        <dbReference type="SAM" id="Phobius"/>
    </source>
</evidence>
<dbReference type="EMBL" id="CP012023">
    <property type="protein sequence ID" value="ALI54944.1"/>
    <property type="molecule type" value="Genomic_DNA"/>
</dbReference>
<keyword evidence="1" id="KW-0812">Transmembrane</keyword>
<organism evidence="2 3">
    <name type="scientific">Celeribacter marinus</name>
    <dbReference type="NCBI Taxonomy" id="1397108"/>
    <lineage>
        <taxon>Bacteria</taxon>
        <taxon>Pseudomonadati</taxon>
        <taxon>Pseudomonadota</taxon>
        <taxon>Alphaproteobacteria</taxon>
        <taxon>Rhodobacterales</taxon>
        <taxon>Roseobacteraceae</taxon>
        <taxon>Celeribacter</taxon>
    </lineage>
</organism>
<name>A0A0P0A8V9_9RHOB</name>
<dbReference type="PANTHER" id="PTHR37826:SF3">
    <property type="entry name" value="J DOMAIN-CONTAINING PROTEIN"/>
    <property type="match status" value="1"/>
</dbReference>